<dbReference type="AlphaFoldDB" id="A0A9J5XCF3"/>
<organism evidence="1 2">
    <name type="scientific">Solanum commersonii</name>
    <name type="common">Commerson's wild potato</name>
    <name type="synonym">Commerson's nightshade</name>
    <dbReference type="NCBI Taxonomy" id="4109"/>
    <lineage>
        <taxon>Eukaryota</taxon>
        <taxon>Viridiplantae</taxon>
        <taxon>Streptophyta</taxon>
        <taxon>Embryophyta</taxon>
        <taxon>Tracheophyta</taxon>
        <taxon>Spermatophyta</taxon>
        <taxon>Magnoliopsida</taxon>
        <taxon>eudicotyledons</taxon>
        <taxon>Gunneridae</taxon>
        <taxon>Pentapetalae</taxon>
        <taxon>asterids</taxon>
        <taxon>lamiids</taxon>
        <taxon>Solanales</taxon>
        <taxon>Solanaceae</taxon>
        <taxon>Solanoideae</taxon>
        <taxon>Solaneae</taxon>
        <taxon>Solanum</taxon>
    </lineage>
</organism>
<feature type="non-terminal residue" evidence="1">
    <location>
        <position position="1"/>
    </location>
</feature>
<dbReference type="Proteomes" id="UP000824120">
    <property type="component" value="Chromosome 9"/>
</dbReference>
<protein>
    <submittedName>
        <fullName evidence="1">Uncharacterized protein</fullName>
    </submittedName>
</protein>
<evidence type="ECO:0000313" key="2">
    <source>
        <dbReference type="Proteomes" id="UP000824120"/>
    </source>
</evidence>
<reference evidence="1 2" key="1">
    <citation type="submission" date="2020-09" db="EMBL/GenBank/DDBJ databases">
        <title>De no assembly of potato wild relative species, Solanum commersonii.</title>
        <authorList>
            <person name="Cho K."/>
        </authorList>
    </citation>
    <scope>NUCLEOTIDE SEQUENCE [LARGE SCALE GENOMIC DNA]</scope>
    <source>
        <strain evidence="1">LZ3.2</strain>
        <tissue evidence="1">Leaf</tissue>
    </source>
</reference>
<comment type="caution">
    <text evidence="1">The sequence shown here is derived from an EMBL/GenBank/DDBJ whole genome shotgun (WGS) entry which is preliminary data.</text>
</comment>
<proteinExistence type="predicted"/>
<evidence type="ECO:0000313" key="1">
    <source>
        <dbReference type="EMBL" id="KAG5585279.1"/>
    </source>
</evidence>
<gene>
    <name evidence="1" type="ORF">H5410_045713</name>
</gene>
<dbReference type="EMBL" id="JACXVP010000009">
    <property type="protein sequence ID" value="KAG5585279.1"/>
    <property type="molecule type" value="Genomic_DNA"/>
</dbReference>
<name>A0A9J5XCF3_SOLCO</name>
<accession>A0A9J5XCF3</accession>
<sequence>SSKRHVVIVKNVNLVVDEVAKGSTVECCNDDEFVEDEDIVCDSLIDELSDQRSPDSELDSTISSNSDVLEANDQNQEKKLLDLYSSYCRMSTRLFLRSDVWGVKLVTKWIVYLNQYPCDRLKFNHQ</sequence>
<dbReference type="InterPro" id="IPR029063">
    <property type="entry name" value="SAM-dependent_MTases_sf"/>
</dbReference>
<dbReference type="Gene3D" id="3.40.50.150">
    <property type="entry name" value="Vaccinia Virus protein VP39"/>
    <property type="match status" value="1"/>
</dbReference>
<keyword evidence="2" id="KW-1185">Reference proteome</keyword>